<protein>
    <recommendedName>
        <fullName evidence="2">Lipid-transfer protein</fullName>
    </recommendedName>
</protein>
<dbReference type="Gene3D" id="3.40.47.10">
    <property type="match status" value="1"/>
</dbReference>
<dbReference type="PANTHER" id="PTHR42870">
    <property type="entry name" value="ACETYL-COA C-ACETYLTRANSFERASE"/>
    <property type="match status" value="1"/>
</dbReference>
<dbReference type="SUPFAM" id="SSF53901">
    <property type="entry name" value="Thiolase-like"/>
    <property type="match status" value="2"/>
</dbReference>
<name>A0A381TKP5_9ZZZZ</name>
<dbReference type="GO" id="GO:0016746">
    <property type="term" value="F:acyltransferase activity"/>
    <property type="evidence" value="ECO:0007669"/>
    <property type="project" value="InterPro"/>
</dbReference>
<sequence>VAVVATALHQVPALTDTTEVQLMVPLINAARDAVGITQADIGFTCSGSSDFLAGQAFSFVQTLDAVGAFPPICESHVEMDGAFALYEAWVKLQIGEVDTALVFSYGKSSPGSLRDVLALQLDPYFLAPLWPPADAVAALQARLLLESGLVGAEELAEIAVRSQRNAVGNPNAVRSSSEVTVADVMAEAPVADPLRPSDLAAESDGGCAVVLAAGDRARELCGRPAWIRGIDHRIDAHALGTRNLTRAPSAELATSVAVAAAGLTIDSLDLAELHSPTTSQEAILVREFGLGGSTEVNPSGGALAANTMMAAGLVRIAEAADRIINGRADRALAHATSGPCLQQNLVCVMAGE</sequence>
<reference evidence="1" key="1">
    <citation type="submission" date="2018-05" db="EMBL/GenBank/DDBJ databases">
        <authorList>
            <person name="Lanie J.A."/>
            <person name="Ng W.-L."/>
            <person name="Kazmierczak K.M."/>
            <person name="Andrzejewski T.M."/>
            <person name="Davidsen T.M."/>
            <person name="Wayne K.J."/>
            <person name="Tettelin H."/>
            <person name="Glass J.I."/>
            <person name="Rusch D."/>
            <person name="Podicherti R."/>
            <person name="Tsui H.-C.T."/>
            <person name="Winkler M.E."/>
        </authorList>
    </citation>
    <scope>NUCLEOTIDE SEQUENCE</scope>
</reference>
<dbReference type="InterPro" id="IPR016039">
    <property type="entry name" value="Thiolase-like"/>
</dbReference>
<gene>
    <name evidence="1" type="ORF">METZ01_LOCUS69243</name>
</gene>
<proteinExistence type="predicted"/>
<accession>A0A381TKP5</accession>
<evidence type="ECO:0000313" key="1">
    <source>
        <dbReference type="EMBL" id="SVA16389.1"/>
    </source>
</evidence>
<evidence type="ECO:0008006" key="2">
    <source>
        <dbReference type="Google" id="ProtNLM"/>
    </source>
</evidence>
<dbReference type="PANTHER" id="PTHR42870:SF1">
    <property type="entry name" value="NON-SPECIFIC LIPID-TRANSFER PROTEIN-LIKE 2"/>
    <property type="match status" value="1"/>
</dbReference>
<dbReference type="NCBIfam" id="NF005924">
    <property type="entry name" value="PRK07937.1"/>
    <property type="match status" value="1"/>
</dbReference>
<dbReference type="AlphaFoldDB" id="A0A381TKP5"/>
<dbReference type="EMBL" id="UINC01004722">
    <property type="protein sequence ID" value="SVA16389.1"/>
    <property type="molecule type" value="Genomic_DNA"/>
</dbReference>
<feature type="non-terminal residue" evidence="1">
    <location>
        <position position="1"/>
    </location>
</feature>
<organism evidence="1">
    <name type="scientific">marine metagenome</name>
    <dbReference type="NCBI Taxonomy" id="408172"/>
    <lineage>
        <taxon>unclassified sequences</taxon>
        <taxon>metagenomes</taxon>
        <taxon>ecological metagenomes</taxon>
    </lineage>
</organism>